<dbReference type="SMART" id="SM00418">
    <property type="entry name" value="HTH_ARSR"/>
    <property type="match status" value="1"/>
</dbReference>
<dbReference type="EMBL" id="JAEUAK010000011">
    <property type="protein sequence ID" value="MBW9055658.1"/>
    <property type="molecule type" value="Genomic_DNA"/>
</dbReference>
<organism evidence="3 4">
    <name type="scientific">Rhizobium mesosinicum</name>
    <dbReference type="NCBI Taxonomy" id="335017"/>
    <lineage>
        <taxon>Bacteria</taxon>
        <taxon>Pseudomonadati</taxon>
        <taxon>Pseudomonadota</taxon>
        <taxon>Alphaproteobacteria</taxon>
        <taxon>Hyphomicrobiales</taxon>
        <taxon>Rhizobiaceae</taxon>
        <taxon>Rhizobium/Agrobacterium group</taxon>
        <taxon>Rhizobium</taxon>
    </lineage>
</organism>
<comment type="caution">
    <text evidence="3">The sequence shown here is derived from an EMBL/GenBank/DDBJ whole genome shotgun (WGS) entry which is preliminary data.</text>
</comment>
<dbReference type="Pfam" id="PF08327">
    <property type="entry name" value="AHSA1"/>
    <property type="match status" value="1"/>
</dbReference>
<dbReference type="Gene3D" id="3.30.530.20">
    <property type="match status" value="1"/>
</dbReference>
<evidence type="ECO:0000256" key="1">
    <source>
        <dbReference type="ARBA" id="ARBA00006817"/>
    </source>
</evidence>
<evidence type="ECO:0000259" key="2">
    <source>
        <dbReference type="PROSITE" id="PS50987"/>
    </source>
</evidence>
<gene>
    <name evidence="3" type="ORF">JNB85_24930</name>
</gene>
<dbReference type="SUPFAM" id="SSF46785">
    <property type="entry name" value="Winged helix' DNA-binding domain"/>
    <property type="match status" value="1"/>
</dbReference>
<dbReference type="InterPro" id="IPR013538">
    <property type="entry name" value="ASHA1/2-like_C"/>
</dbReference>
<proteinExistence type="inferred from homology"/>
<dbReference type="InterPro" id="IPR001845">
    <property type="entry name" value="HTH_ArsR_DNA-bd_dom"/>
</dbReference>
<evidence type="ECO:0000313" key="4">
    <source>
        <dbReference type="Proteomes" id="UP000717752"/>
    </source>
</evidence>
<dbReference type="InterPro" id="IPR036390">
    <property type="entry name" value="WH_DNA-bd_sf"/>
</dbReference>
<dbReference type="PROSITE" id="PS50987">
    <property type="entry name" value="HTH_ARSR_2"/>
    <property type="match status" value="1"/>
</dbReference>
<sequence>MDEIFNALAHPLRRELLDRLRERDGQTLSELERDQPVTRFGVMKHLGVLEDAHLVVTRKIGREKLHYLNPLPVQEIADRWISRFSAPFARTMSDLKTAVERRDATMASAAPKHVWEMFIRATPQDVWAILTDDEKTPLWQHFNMTSKTEWVAGGAITFQVGDRAMIVGKVLEIDPPRRFVHSFSAQWSPDVAVDPASRVTWLLEPVGDKACKVTLTHDDFGGETATSKAVGGGWPEALSRLKTLAETGEPFYMPAPVSA</sequence>
<feature type="domain" description="HTH arsR-type" evidence="2">
    <location>
        <begin position="1"/>
        <end position="88"/>
    </location>
</feature>
<keyword evidence="4" id="KW-1185">Reference proteome</keyword>
<dbReference type="InterPro" id="IPR011991">
    <property type="entry name" value="ArsR-like_HTH"/>
</dbReference>
<name>A0ABS7H070_9HYPH</name>
<dbReference type="Pfam" id="PF12840">
    <property type="entry name" value="HTH_20"/>
    <property type="match status" value="1"/>
</dbReference>
<evidence type="ECO:0000313" key="3">
    <source>
        <dbReference type="EMBL" id="MBW9055658.1"/>
    </source>
</evidence>
<dbReference type="InterPro" id="IPR023393">
    <property type="entry name" value="START-like_dom_sf"/>
</dbReference>
<protein>
    <submittedName>
        <fullName evidence="3">SRPBCC domain-containing protein</fullName>
    </submittedName>
</protein>
<comment type="similarity">
    <text evidence="1">Belongs to the AHA1 family.</text>
</comment>
<dbReference type="SUPFAM" id="SSF55961">
    <property type="entry name" value="Bet v1-like"/>
    <property type="match status" value="1"/>
</dbReference>
<reference evidence="3 4" key="1">
    <citation type="journal article" date="2021" name="MBio">
        <title>Poor Competitiveness of Bradyrhizobium in Pigeon Pea Root Colonization in Indian Soils.</title>
        <authorList>
            <person name="Chalasani D."/>
            <person name="Basu A."/>
            <person name="Pullabhotla S.V.S.R.N."/>
            <person name="Jorrin B."/>
            <person name="Neal A.L."/>
            <person name="Poole P.S."/>
            <person name="Podile A.R."/>
            <person name="Tkacz A."/>
        </authorList>
    </citation>
    <scope>NUCLEOTIDE SEQUENCE [LARGE SCALE GENOMIC DNA]</scope>
    <source>
        <strain evidence="3 4">HU56</strain>
    </source>
</reference>
<dbReference type="CDD" id="cd00090">
    <property type="entry name" value="HTH_ARSR"/>
    <property type="match status" value="1"/>
</dbReference>
<dbReference type="Gene3D" id="1.10.10.10">
    <property type="entry name" value="Winged helix-like DNA-binding domain superfamily/Winged helix DNA-binding domain"/>
    <property type="match status" value="1"/>
</dbReference>
<accession>A0ABS7H070</accession>
<dbReference type="InterPro" id="IPR036388">
    <property type="entry name" value="WH-like_DNA-bd_sf"/>
</dbReference>
<dbReference type="Proteomes" id="UP000717752">
    <property type="component" value="Unassembled WGS sequence"/>
</dbReference>
<dbReference type="CDD" id="cd08893">
    <property type="entry name" value="SRPBCC_CalC_Aha1-like_GntR-HTH"/>
    <property type="match status" value="1"/>
</dbReference>
<dbReference type="PANTHER" id="PTHR38600">
    <property type="entry name" value="TRANSCRIPTIONAL REGULATORY PROTEIN"/>
    <property type="match status" value="1"/>
</dbReference>
<dbReference type="PANTHER" id="PTHR38600:SF1">
    <property type="entry name" value="TRANSCRIPTIONAL REGULATORY PROTEIN"/>
    <property type="match status" value="1"/>
</dbReference>